<proteinExistence type="predicted"/>
<gene>
    <name evidence="14" type="primary">LOC110976663</name>
</gene>
<dbReference type="Proteomes" id="UP000694845">
    <property type="component" value="Unplaced"/>
</dbReference>
<keyword evidence="13" id="KW-1185">Reference proteome</keyword>
<feature type="region of interest" description="Disordered" evidence="11">
    <location>
        <begin position="945"/>
        <end position="974"/>
    </location>
</feature>
<feature type="domain" description="C2H2-type" evidence="12">
    <location>
        <begin position="699"/>
        <end position="726"/>
    </location>
</feature>
<dbReference type="OrthoDB" id="3565419at2759"/>
<feature type="domain" description="C2H2-type" evidence="12">
    <location>
        <begin position="815"/>
        <end position="842"/>
    </location>
</feature>
<feature type="domain" description="C2H2-type" evidence="12">
    <location>
        <begin position="786"/>
        <end position="814"/>
    </location>
</feature>
<keyword evidence="4 10" id="KW-0863">Zinc-finger</keyword>
<dbReference type="SMART" id="SM00355">
    <property type="entry name" value="ZnF_C2H2"/>
    <property type="match status" value="15"/>
</dbReference>
<feature type="domain" description="C2H2-type" evidence="12">
    <location>
        <begin position="928"/>
        <end position="955"/>
    </location>
</feature>
<dbReference type="InterPro" id="IPR050527">
    <property type="entry name" value="Snail/Krueppel_Znf"/>
</dbReference>
<evidence type="ECO:0000256" key="3">
    <source>
        <dbReference type="ARBA" id="ARBA00022737"/>
    </source>
</evidence>
<feature type="region of interest" description="Disordered" evidence="11">
    <location>
        <begin position="131"/>
        <end position="167"/>
    </location>
</feature>
<accession>A0A8B7XY62</accession>
<dbReference type="PANTHER" id="PTHR24388">
    <property type="entry name" value="ZINC FINGER PROTEIN"/>
    <property type="match status" value="1"/>
</dbReference>
<keyword evidence="7" id="KW-0238">DNA-binding</keyword>
<feature type="compositionally biased region" description="Basic residues" evidence="11">
    <location>
        <begin position="654"/>
        <end position="671"/>
    </location>
</feature>
<dbReference type="Pfam" id="PF13894">
    <property type="entry name" value="zf-C2H2_4"/>
    <property type="match status" value="1"/>
</dbReference>
<feature type="compositionally biased region" description="Basic and acidic residues" evidence="11">
    <location>
        <begin position="530"/>
        <end position="548"/>
    </location>
</feature>
<evidence type="ECO:0000256" key="6">
    <source>
        <dbReference type="ARBA" id="ARBA00023015"/>
    </source>
</evidence>
<dbReference type="GO" id="GO:0005634">
    <property type="term" value="C:nucleus"/>
    <property type="evidence" value="ECO:0007669"/>
    <property type="project" value="UniProtKB-SubCell"/>
</dbReference>
<dbReference type="InterPro" id="IPR036236">
    <property type="entry name" value="Znf_C2H2_sf"/>
</dbReference>
<dbReference type="OMA" id="MHRDERP"/>
<keyword evidence="6" id="KW-0805">Transcription regulation</keyword>
<feature type="compositionally biased region" description="Acidic residues" evidence="11">
    <location>
        <begin position="520"/>
        <end position="529"/>
    </location>
</feature>
<dbReference type="FunFam" id="3.30.160.60:FF:000110">
    <property type="entry name" value="Zinc finger protein-like"/>
    <property type="match status" value="1"/>
</dbReference>
<evidence type="ECO:0000256" key="5">
    <source>
        <dbReference type="ARBA" id="ARBA00022833"/>
    </source>
</evidence>
<evidence type="ECO:0000256" key="4">
    <source>
        <dbReference type="ARBA" id="ARBA00022771"/>
    </source>
</evidence>
<dbReference type="GeneID" id="110976663"/>
<reference evidence="14" key="1">
    <citation type="submission" date="2025-08" db="UniProtKB">
        <authorList>
            <consortium name="RefSeq"/>
        </authorList>
    </citation>
    <scope>IDENTIFICATION</scope>
</reference>
<dbReference type="FunFam" id="3.30.160.60:FF:000065">
    <property type="entry name" value="B-cell CLL/lymphoma 6, member B"/>
    <property type="match status" value="1"/>
</dbReference>
<dbReference type="PROSITE" id="PS50157">
    <property type="entry name" value="ZINC_FINGER_C2H2_2"/>
    <property type="match status" value="12"/>
</dbReference>
<feature type="compositionally biased region" description="Basic residues" evidence="11">
    <location>
        <begin position="571"/>
        <end position="583"/>
    </location>
</feature>
<comment type="subcellular location">
    <subcellularLocation>
        <location evidence="1">Nucleus</location>
    </subcellularLocation>
</comment>
<dbReference type="SUPFAM" id="SSF57667">
    <property type="entry name" value="beta-beta-alpha zinc fingers"/>
    <property type="match status" value="5"/>
</dbReference>
<feature type="domain" description="C2H2-type" evidence="12">
    <location>
        <begin position="300"/>
        <end position="328"/>
    </location>
</feature>
<evidence type="ECO:0000313" key="14">
    <source>
        <dbReference type="RefSeq" id="XP_022085829.1"/>
    </source>
</evidence>
<evidence type="ECO:0000313" key="13">
    <source>
        <dbReference type="Proteomes" id="UP000694845"/>
    </source>
</evidence>
<feature type="domain" description="C2H2-type" evidence="12">
    <location>
        <begin position="900"/>
        <end position="927"/>
    </location>
</feature>
<feature type="domain" description="C2H2-type" evidence="12">
    <location>
        <begin position="872"/>
        <end position="899"/>
    </location>
</feature>
<name>A0A8B7XY62_ACAPL</name>
<dbReference type="InterPro" id="IPR013087">
    <property type="entry name" value="Znf_C2H2_type"/>
</dbReference>
<keyword evidence="8" id="KW-0804">Transcription</keyword>
<dbReference type="PROSITE" id="PS00028">
    <property type="entry name" value="ZINC_FINGER_C2H2_1"/>
    <property type="match status" value="14"/>
</dbReference>
<dbReference type="FunFam" id="3.30.160.60:FF:000446">
    <property type="entry name" value="Zinc finger protein"/>
    <property type="match status" value="1"/>
</dbReference>
<keyword evidence="5" id="KW-0862">Zinc</keyword>
<evidence type="ECO:0000259" key="12">
    <source>
        <dbReference type="PROSITE" id="PS50157"/>
    </source>
</evidence>
<dbReference type="Gene3D" id="3.30.160.60">
    <property type="entry name" value="Classic Zinc Finger"/>
    <property type="match status" value="9"/>
</dbReference>
<feature type="compositionally biased region" description="Acidic residues" evidence="11">
    <location>
        <begin position="270"/>
        <end position="284"/>
    </location>
</feature>
<dbReference type="GO" id="GO:0000978">
    <property type="term" value="F:RNA polymerase II cis-regulatory region sequence-specific DNA binding"/>
    <property type="evidence" value="ECO:0007669"/>
    <property type="project" value="TreeGrafter"/>
</dbReference>
<keyword evidence="3" id="KW-0677">Repeat</keyword>
<feature type="compositionally biased region" description="Basic residues" evidence="11">
    <location>
        <begin position="947"/>
        <end position="962"/>
    </location>
</feature>
<organism evidence="13 14">
    <name type="scientific">Acanthaster planci</name>
    <name type="common">Crown-of-thorns starfish</name>
    <dbReference type="NCBI Taxonomy" id="133434"/>
    <lineage>
        <taxon>Eukaryota</taxon>
        <taxon>Metazoa</taxon>
        <taxon>Echinodermata</taxon>
        <taxon>Eleutherozoa</taxon>
        <taxon>Asterozoa</taxon>
        <taxon>Asteroidea</taxon>
        <taxon>Valvatacea</taxon>
        <taxon>Valvatida</taxon>
        <taxon>Acanthasteridae</taxon>
        <taxon>Acanthaster</taxon>
    </lineage>
</organism>
<dbReference type="PANTHER" id="PTHR24388:SF104">
    <property type="entry name" value="AT-RICH BINDING PROTEIN-RELATED"/>
    <property type="match status" value="1"/>
</dbReference>
<dbReference type="Pfam" id="PF00096">
    <property type="entry name" value="zf-C2H2"/>
    <property type="match status" value="6"/>
</dbReference>
<evidence type="ECO:0000256" key="9">
    <source>
        <dbReference type="ARBA" id="ARBA00023242"/>
    </source>
</evidence>
<feature type="region of interest" description="Disordered" evidence="11">
    <location>
        <begin position="264"/>
        <end position="294"/>
    </location>
</feature>
<evidence type="ECO:0000256" key="8">
    <source>
        <dbReference type="ARBA" id="ARBA00023163"/>
    </source>
</evidence>
<dbReference type="GO" id="GO:0000981">
    <property type="term" value="F:DNA-binding transcription factor activity, RNA polymerase II-specific"/>
    <property type="evidence" value="ECO:0007669"/>
    <property type="project" value="TreeGrafter"/>
</dbReference>
<feature type="compositionally biased region" description="Basic residues" evidence="11">
    <location>
        <begin position="494"/>
        <end position="509"/>
    </location>
</feature>
<feature type="domain" description="C2H2-type" evidence="12">
    <location>
        <begin position="220"/>
        <end position="248"/>
    </location>
</feature>
<evidence type="ECO:0000256" key="11">
    <source>
        <dbReference type="SAM" id="MobiDB-lite"/>
    </source>
</evidence>
<evidence type="ECO:0000256" key="7">
    <source>
        <dbReference type="ARBA" id="ARBA00023125"/>
    </source>
</evidence>
<evidence type="ECO:0000256" key="10">
    <source>
        <dbReference type="PROSITE-ProRule" id="PRU00042"/>
    </source>
</evidence>
<feature type="domain" description="C2H2-type" evidence="12">
    <location>
        <begin position="730"/>
        <end position="757"/>
    </location>
</feature>
<feature type="domain" description="C2H2-type" evidence="12">
    <location>
        <begin position="843"/>
        <end position="871"/>
    </location>
</feature>
<dbReference type="GO" id="GO:0008270">
    <property type="term" value="F:zinc ion binding"/>
    <property type="evidence" value="ECO:0007669"/>
    <property type="project" value="UniProtKB-KW"/>
</dbReference>
<dbReference type="RefSeq" id="XP_022085829.1">
    <property type="nucleotide sequence ID" value="XM_022230137.1"/>
</dbReference>
<keyword evidence="2" id="KW-0479">Metal-binding</keyword>
<dbReference type="FunFam" id="3.30.160.60:FF:000325">
    <property type="entry name" value="ZFP90 zinc finger protein"/>
    <property type="match status" value="1"/>
</dbReference>
<feature type="compositionally biased region" description="Basic and acidic residues" evidence="11">
    <location>
        <begin position="603"/>
        <end position="620"/>
    </location>
</feature>
<dbReference type="AlphaFoldDB" id="A0A8B7XY62"/>
<protein>
    <submittedName>
        <fullName evidence="14">Uncharacterized protein LOC110976663</fullName>
    </submittedName>
</protein>
<feature type="compositionally biased region" description="Basic and acidic residues" evidence="11">
    <location>
        <begin position="631"/>
        <end position="653"/>
    </location>
</feature>
<feature type="compositionally biased region" description="Basic and acidic residues" evidence="11">
    <location>
        <begin position="470"/>
        <end position="479"/>
    </location>
</feature>
<sequence length="1101" mass="124331">MDDPDISVSLVKIDSTTQGVKSAESEIANNDLVDGNLLGGSKECHMLWDSLRKQGQLFKVLDTLTAKTARLIGRVQNQTATEADSATVVELLLQLGIMFVDMETKEDGSKEKRFTFVTDVESTLTRQAFSASQSMTKAAPPQPVPPLHLSSVETGSDSDEDHADTFEPNEMTDDIVEDVPAEPPSYVCEWCKADQGTPVMLDLHLLQHCPVLTRYRDENLPCPSCGKSFRQLLRLQNHLFIEHGMETAEAVTIMHELNIKYSKQQKEDEKENEEGEALSAEESDNSTGSDATDAPPRVCIRCEVCRGKFKTRIALRSHLMEVHKFSRQKAASSVYASVRCAEVPSPTKADSHVPKKSPKQPGYLLACVKCTVSYKDRAQLVKHLKSAHFMSQNRAQKEANKKYKELNATFACDLCLKRYCNRYVFTRHLIESHQFSKNQARLKSAQMYPHDKKRRTTGATATPAARSRKLKELQLKSKDEDSDIEEGASEKQPRRSLRTARKRGRKGRTPKCISRKLAEEEAEEMSEDVQENHGNRESDDEVIPEKESSVSNSGGKTDGADEDFELEEKRAHFKKQTRKKARRSSGSISDDEDYVPSNSESEENVKKFKWGHSEKAKAKVEPTSAPPSESNVKDSEKPEENPDDDGSNRSEKLPKKRSGRGRRANVQGKHKCPHCDKSFLHLSYAKLHISTIHKEKPAYQCSTCQKPFYFKTTFLRHLNCHKNEEMGINFDCEVCGKRFLDKNALNSHKRTHSKDNPFKCEFCDKSFFHQSLLLRHRNMHTKETEYKCPHCDRVFYRKGGLTYHIASIHDKKRDHVCGQCGQGFPCKSALLAHEHSHSTARTFQCDICGTRVKTKGNLKEHMICVHTDKRAYKCEICQKTFNRSHRLTLHMMMHRDERPHKCHLCEKGFRTRTNLRVHIKWHQDQRDFQCEQCGKTFLIPGNLDRHMKTHRNGKSYRRKASRKTAPEAGLPSADQTQLTTHMEAQACTTVDNQFQTVQSLVSGEGFESDLPTLASIAQHLSTMNIPVFQATSSTTQATIPVSINRAENTCTLLPGSVMSGEASAALAAFSHAQQQLQGTGTDPPVVSQAVQGSYEHMELTM</sequence>
<keyword evidence="9" id="KW-0539">Nucleus</keyword>
<feature type="domain" description="C2H2-type" evidence="12">
    <location>
        <begin position="670"/>
        <end position="697"/>
    </location>
</feature>
<dbReference type="KEGG" id="aplc:110976663"/>
<evidence type="ECO:0000256" key="1">
    <source>
        <dbReference type="ARBA" id="ARBA00004123"/>
    </source>
</evidence>
<feature type="region of interest" description="Disordered" evidence="11">
    <location>
        <begin position="437"/>
        <end position="671"/>
    </location>
</feature>
<feature type="domain" description="C2H2-type" evidence="12">
    <location>
        <begin position="758"/>
        <end position="785"/>
    </location>
</feature>
<evidence type="ECO:0000256" key="2">
    <source>
        <dbReference type="ARBA" id="ARBA00022723"/>
    </source>
</evidence>